<dbReference type="EMBL" id="CP042344">
    <property type="protein sequence ID" value="QEA14110.1"/>
    <property type="molecule type" value="Genomic_DNA"/>
</dbReference>
<dbReference type="OrthoDB" id="9805749at2"/>
<keyword evidence="5 7" id="KW-1133">Transmembrane helix</keyword>
<dbReference type="PANTHER" id="PTHR42810:SF4">
    <property type="entry name" value="URIC ACID TRANSPORTER UACT"/>
    <property type="match status" value="1"/>
</dbReference>
<feature type="transmembrane region" description="Helical" evidence="7">
    <location>
        <begin position="132"/>
        <end position="162"/>
    </location>
</feature>
<proteinExistence type="inferred from homology"/>
<evidence type="ECO:0000256" key="4">
    <source>
        <dbReference type="ARBA" id="ARBA00022692"/>
    </source>
</evidence>
<feature type="transmembrane region" description="Helical" evidence="7">
    <location>
        <begin position="93"/>
        <end position="112"/>
    </location>
</feature>
<keyword evidence="4 7" id="KW-0812">Transmembrane</keyword>
<organism evidence="8 9">
    <name type="scientific">Comamonas flocculans</name>
    <dbReference type="NCBI Taxonomy" id="2597701"/>
    <lineage>
        <taxon>Bacteria</taxon>
        <taxon>Pseudomonadati</taxon>
        <taxon>Pseudomonadota</taxon>
        <taxon>Betaproteobacteria</taxon>
        <taxon>Burkholderiales</taxon>
        <taxon>Comamonadaceae</taxon>
        <taxon>Comamonas</taxon>
    </lineage>
</organism>
<name>A0A5B8RX84_9BURK</name>
<feature type="transmembrane region" description="Helical" evidence="7">
    <location>
        <begin position="386"/>
        <end position="404"/>
    </location>
</feature>
<evidence type="ECO:0000313" key="9">
    <source>
        <dbReference type="Proteomes" id="UP000321199"/>
    </source>
</evidence>
<keyword evidence="6 7" id="KW-0472">Membrane</keyword>
<evidence type="ECO:0000256" key="6">
    <source>
        <dbReference type="ARBA" id="ARBA00023136"/>
    </source>
</evidence>
<feature type="transmembrane region" description="Helical" evidence="7">
    <location>
        <begin position="231"/>
        <end position="249"/>
    </location>
</feature>
<evidence type="ECO:0000256" key="1">
    <source>
        <dbReference type="ARBA" id="ARBA00004141"/>
    </source>
</evidence>
<keyword evidence="3" id="KW-0813">Transport</keyword>
<keyword evidence="9" id="KW-1185">Reference proteome</keyword>
<dbReference type="InterPro" id="IPR006043">
    <property type="entry name" value="NCS2"/>
</dbReference>
<dbReference type="GO" id="GO:0042907">
    <property type="term" value="F:xanthine transmembrane transporter activity"/>
    <property type="evidence" value="ECO:0007669"/>
    <property type="project" value="TreeGrafter"/>
</dbReference>
<evidence type="ECO:0008006" key="10">
    <source>
        <dbReference type="Google" id="ProtNLM"/>
    </source>
</evidence>
<accession>A0A5B8RX84</accession>
<feature type="transmembrane region" description="Helical" evidence="7">
    <location>
        <begin position="416"/>
        <end position="434"/>
    </location>
</feature>
<evidence type="ECO:0000256" key="3">
    <source>
        <dbReference type="ARBA" id="ARBA00022448"/>
    </source>
</evidence>
<feature type="transmembrane region" description="Helical" evidence="7">
    <location>
        <begin position="358"/>
        <end position="380"/>
    </location>
</feature>
<dbReference type="PANTHER" id="PTHR42810">
    <property type="entry name" value="PURINE PERMEASE C1399.01C-RELATED"/>
    <property type="match status" value="1"/>
</dbReference>
<dbReference type="GO" id="GO:0005886">
    <property type="term" value="C:plasma membrane"/>
    <property type="evidence" value="ECO:0007669"/>
    <property type="project" value="TreeGrafter"/>
</dbReference>
<evidence type="ECO:0000256" key="5">
    <source>
        <dbReference type="ARBA" id="ARBA00022989"/>
    </source>
</evidence>
<gene>
    <name evidence="8" type="ORF">FOZ74_14340</name>
</gene>
<evidence type="ECO:0000256" key="7">
    <source>
        <dbReference type="SAM" id="Phobius"/>
    </source>
</evidence>
<protein>
    <recommendedName>
        <fullName evidence="10">Xanthine/uracil/vitamin C permease</fullName>
    </recommendedName>
</protein>
<dbReference type="AlphaFoldDB" id="A0A5B8RX84"/>
<evidence type="ECO:0000313" key="8">
    <source>
        <dbReference type="EMBL" id="QEA14110.1"/>
    </source>
</evidence>
<dbReference type="NCBIfam" id="NF037981">
    <property type="entry name" value="NCS2_1"/>
    <property type="match status" value="1"/>
</dbReference>
<feature type="transmembrane region" description="Helical" evidence="7">
    <location>
        <begin position="206"/>
        <end position="224"/>
    </location>
</feature>
<comment type="similarity">
    <text evidence="2">Belongs to the nucleobase:cation symporter-2 (NCS2) (TC 2.A.40) family.</text>
</comment>
<feature type="transmembrane region" description="Helical" evidence="7">
    <location>
        <begin position="446"/>
        <end position="466"/>
    </location>
</feature>
<sequence>MPLGTRSFGRRNADIADDSVHSSPCLRMPLFHLPARPAPHRRVPDLAYAANERPPVSALWVLALQHAATAMAFIAYVLVTARLAGLSRADTQTMVALTLLAMALTTAMQAWGGRWGAGVLVVNIPSAMMITLAASLLGAYGLGAMAPAALVHGLVSLAMVPLVRRTRPLFPPPVVGTVICMAGVALVAGSIQRALGLTPGQWSVDAASAAVAGVTLAGIVGLSVWGRRLRLMALLLAMAAGVAVAALLGRLEGTQALSDAALLALPELAAPRWHLQGDVLLAVALVAILSQLDTLGSVIMLDKMEDADWRRADMAAIGRGIQANGVGNLLMGLLGALPTSTSSANIALAYATRSTARAIGLAVAALLALAAFLPKLTLALTLVPEPVLGAVGLYAAGYLMVSGMQLTVSRAIDSRVLFAVGLSLSAGLAVMQMPQLAQQAPEGLRFLLGNGFVVAGVLVIALNLLFRLGVAQRARQALHAPAEELHGEITNFVETRGAAWGARRDVVQRAAMAALEAAEAILASPAPAGTDARRLSAIRGQFDEFNLDIELLHSGAPLRLGGGQAQLPDPAALLDGADDSAIDAALAPLSGQLLHYLADRVSTGASAGQSFVRLHFEH</sequence>
<feature type="transmembrane region" description="Helical" evidence="7">
    <location>
        <begin position="279"/>
        <end position="301"/>
    </location>
</feature>
<comment type="subcellular location">
    <subcellularLocation>
        <location evidence="1">Membrane</location>
        <topology evidence="1">Multi-pass membrane protein</topology>
    </subcellularLocation>
</comment>
<feature type="transmembrane region" description="Helical" evidence="7">
    <location>
        <begin position="58"/>
        <end position="81"/>
    </location>
</feature>
<reference evidence="8 9" key="1">
    <citation type="submission" date="2019-07" db="EMBL/GenBank/DDBJ databases">
        <title>Complete genome sequence of Comamonas sp. NLF 7-7 isolated from livestock.</title>
        <authorList>
            <person name="Kim D.H."/>
            <person name="Kim J.G."/>
        </authorList>
    </citation>
    <scope>NUCLEOTIDE SEQUENCE [LARGE SCALE GENOMIC DNA]</scope>
    <source>
        <strain evidence="8 9">NLF 7-7</strain>
    </source>
</reference>
<evidence type="ECO:0000256" key="2">
    <source>
        <dbReference type="ARBA" id="ARBA00008821"/>
    </source>
</evidence>
<dbReference type="KEGG" id="cof:FOZ74_14340"/>
<dbReference type="Pfam" id="PF00860">
    <property type="entry name" value="Xan_ur_permease"/>
    <property type="match status" value="1"/>
</dbReference>
<dbReference type="Proteomes" id="UP000321199">
    <property type="component" value="Chromosome"/>
</dbReference>
<feature type="transmembrane region" description="Helical" evidence="7">
    <location>
        <begin position="174"/>
        <end position="194"/>
    </location>
</feature>